<comment type="caution">
    <text evidence="3">The sequence shown here is derived from an EMBL/GenBank/DDBJ whole genome shotgun (WGS) entry which is preliminary data.</text>
</comment>
<dbReference type="InterPro" id="IPR015995">
    <property type="entry name" value="MlrC_N"/>
</dbReference>
<feature type="domain" description="Microcystin LR degradation protein MlrC C-terminal" evidence="1">
    <location>
        <begin position="302"/>
        <end position="473"/>
    </location>
</feature>
<dbReference type="AlphaFoldDB" id="A0A2C5YR53"/>
<dbReference type="Proteomes" id="UP000224854">
    <property type="component" value="Unassembled WGS sequence"/>
</dbReference>
<feature type="domain" description="Microcystin LR degradation protein MlrC N-terminal" evidence="2">
    <location>
        <begin position="7"/>
        <end position="291"/>
    </location>
</feature>
<dbReference type="Pfam" id="PF07171">
    <property type="entry name" value="MlrC_C"/>
    <property type="match status" value="1"/>
</dbReference>
<accession>A0A2C5YR53</accession>
<evidence type="ECO:0000313" key="3">
    <source>
        <dbReference type="EMBL" id="PHH70206.1"/>
    </source>
</evidence>
<dbReference type="InterPro" id="IPR010799">
    <property type="entry name" value="MlrC_C"/>
</dbReference>
<gene>
    <name evidence="3" type="ORF">CDD82_7267</name>
</gene>
<protein>
    <recommendedName>
        <fullName evidence="5">Microcystin LR degradation protein MlrC N-terminal domain-containing protein</fullName>
    </recommendedName>
</protein>
<dbReference type="Pfam" id="PF07364">
    <property type="entry name" value="DUF1485"/>
    <property type="match status" value="1"/>
</dbReference>
<dbReference type="InterPro" id="IPR009197">
    <property type="entry name" value="MlrC"/>
</dbReference>
<reference evidence="3 4" key="1">
    <citation type="submission" date="2017-06" db="EMBL/GenBank/DDBJ databases">
        <title>Ant-infecting Ophiocordyceps genomes reveal a high diversity of potential behavioral manipulation genes and a possible major role for enterotoxins.</title>
        <authorList>
            <person name="De Bekker C."/>
            <person name="Evans H.C."/>
            <person name="Brachmann A."/>
            <person name="Hughes D.P."/>
        </authorList>
    </citation>
    <scope>NUCLEOTIDE SEQUENCE [LARGE SCALE GENOMIC DNA]</scope>
    <source>
        <strain evidence="3 4">1348a</strain>
    </source>
</reference>
<evidence type="ECO:0000259" key="1">
    <source>
        <dbReference type="Pfam" id="PF07171"/>
    </source>
</evidence>
<evidence type="ECO:0000313" key="4">
    <source>
        <dbReference type="Proteomes" id="UP000224854"/>
    </source>
</evidence>
<dbReference type="EMBL" id="NJEU01000829">
    <property type="protein sequence ID" value="PHH70206.1"/>
    <property type="molecule type" value="Genomic_DNA"/>
</dbReference>
<name>A0A2C5YR53_9HYPO</name>
<dbReference type="OrthoDB" id="4131805at2759"/>
<sequence length="508" mass="55083">MSRLPVVAVAGLACETCTFTPLKTLAADFRPKRGHEIIDYYGHLHDSQPLGKQAAWRGALIGHALPGGIVVREAFEALAGEIMERLGRLVAGEGLDGLWLDIHGAMCVQGMDDAEAELLRRIRGLVGPDVIVSASMDLHGNVSRQLVHMCDAMTCYRTAPHEDELETKERACRHLLDLLQTRRPRPLKAWIPIPILLPGEKTSTRMDPAKRLYAAVAQVAAQTAVLEAAVWVGYPWADEPRNRAAVVVTGWEEAQVSQGAQRLAGLFWDAHADFSFVAPAAQLDACIDQALAAPPDQKPFFISDSGDNPTAGGSGDVSWGLTHLLGRPEFQNDVDGPVVIYASLPGPEAVGVAVAAGVGATVTVTAGAQVDNRPAPPLTLTGTVFSIKHGDVYAETEVVIQVGSVFAIITKLRKPYHKEKDFSDLGLMPRQAAIVIVKIGYLEPELFDMARGWMLALTPGGVDQDLERLGHARIRRPMWPFDQPFAHRPNLQTRWIASSNQPLHGPDE</sequence>
<evidence type="ECO:0000259" key="2">
    <source>
        <dbReference type="Pfam" id="PF07364"/>
    </source>
</evidence>
<evidence type="ECO:0008006" key="5">
    <source>
        <dbReference type="Google" id="ProtNLM"/>
    </source>
</evidence>
<keyword evidence="4" id="KW-1185">Reference proteome</keyword>
<proteinExistence type="predicted"/>
<organism evidence="3 4">
    <name type="scientific">Ophiocordyceps australis</name>
    <dbReference type="NCBI Taxonomy" id="1399860"/>
    <lineage>
        <taxon>Eukaryota</taxon>
        <taxon>Fungi</taxon>
        <taxon>Dikarya</taxon>
        <taxon>Ascomycota</taxon>
        <taxon>Pezizomycotina</taxon>
        <taxon>Sordariomycetes</taxon>
        <taxon>Hypocreomycetidae</taxon>
        <taxon>Hypocreales</taxon>
        <taxon>Ophiocordycipitaceae</taxon>
        <taxon>Ophiocordyceps</taxon>
    </lineage>
</organism>
<dbReference type="PIRSF" id="PIRSF012702">
    <property type="entry name" value="UCP012702"/>
    <property type="match status" value="1"/>
</dbReference>